<gene>
    <name evidence="2" type="ORF">ACFPJ4_07705</name>
</gene>
<name>A0ABW0NQ33_9MICO</name>
<dbReference type="SUPFAM" id="SSF50475">
    <property type="entry name" value="FMN-binding split barrel"/>
    <property type="match status" value="1"/>
</dbReference>
<evidence type="ECO:0000313" key="2">
    <source>
        <dbReference type="EMBL" id="MFC5502120.1"/>
    </source>
</evidence>
<dbReference type="Gene3D" id="2.30.110.10">
    <property type="entry name" value="Electron Transport, Fmn-binding Protein, Chain A"/>
    <property type="match status" value="1"/>
</dbReference>
<sequence length="168" mass="18799">MSADERTRPGLAPLSDEQAHRLLRSHELGRLAVRSESGVDVFPVNYLMHGNALYFRTTPGSKLESITRHPEVAFEIDGGWGRRVWSVVVRGEAARVFDDDEVVRSGIAWFRPRLQGERYEFVRITPHSLSGRRSVAIPRVWTTGSILLAGLLVAVAVGVTALVFELWH</sequence>
<keyword evidence="3" id="KW-1185">Reference proteome</keyword>
<organism evidence="2 3">
    <name type="scientific">Lysinimonas soli</name>
    <dbReference type="NCBI Taxonomy" id="1074233"/>
    <lineage>
        <taxon>Bacteria</taxon>
        <taxon>Bacillati</taxon>
        <taxon>Actinomycetota</taxon>
        <taxon>Actinomycetes</taxon>
        <taxon>Micrococcales</taxon>
        <taxon>Microbacteriaceae</taxon>
        <taxon>Lysinimonas</taxon>
    </lineage>
</organism>
<accession>A0ABW0NQ33</accession>
<dbReference type="Pfam" id="PF12900">
    <property type="entry name" value="Pyridox_ox_2"/>
    <property type="match status" value="1"/>
</dbReference>
<dbReference type="InterPro" id="IPR024747">
    <property type="entry name" value="Pyridox_Oxase-rel"/>
</dbReference>
<keyword evidence="1" id="KW-0472">Membrane</keyword>
<proteinExistence type="predicted"/>
<dbReference type="Proteomes" id="UP001596039">
    <property type="component" value="Unassembled WGS sequence"/>
</dbReference>
<dbReference type="EMBL" id="JBHSMG010000002">
    <property type="protein sequence ID" value="MFC5502120.1"/>
    <property type="molecule type" value="Genomic_DNA"/>
</dbReference>
<protein>
    <submittedName>
        <fullName evidence="2">Pyridoxamine 5'-phosphate oxidase family protein</fullName>
    </submittedName>
</protein>
<evidence type="ECO:0000256" key="1">
    <source>
        <dbReference type="SAM" id="Phobius"/>
    </source>
</evidence>
<keyword evidence="1" id="KW-0812">Transmembrane</keyword>
<dbReference type="InterPro" id="IPR012349">
    <property type="entry name" value="Split_barrel_FMN-bd"/>
</dbReference>
<feature type="transmembrane region" description="Helical" evidence="1">
    <location>
        <begin position="140"/>
        <end position="164"/>
    </location>
</feature>
<dbReference type="RefSeq" id="WP_386739823.1">
    <property type="nucleotide sequence ID" value="NZ_JBHSMG010000002.1"/>
</dbReference>
<comment type="caution">
    <text evidence="2">The sequence shown here is derived from an EMBL/GenBank/DDBJ whole genome shotgun (WGS) entry which is preliminary data.</text>
</comment>
<keyword evidence="1" id="KW-1133">Transmembrane helix</keyword>
<reference evidence="3" key="1">
    <citation type="journal article" date="2019" name="Int. J. Syst. Evol. Microbiol.">
        <title>The Global Catalogue of Microorganisms (GCM) 10K type strain sequencing project: providing services to taxonomists for standard genome sequencing and annotation.</title>
        <authorList>
            <consortium name="The Broad Institute Genomics Platform"/>
            <consortium name="The Broad Institute Genome Sequencing Center for Infectious Disease"/>
            <person name="Wu L."/>
            <person name="Ma J."/>
        </authorList>
    </citation>
    <scope>NUCLEOTIDE SEQUENCE [LARGE SCALE GENOMIC DNA]</scope>
    <source>
        <strain evidence="3">CGMCC 4.6997</strain>
    </source>
</reference>
<evidence type="ECO:0000313" key="3">
    <source>
        <dbReference type="Proteomes" id="UP001596039"/>
    </source>
</evidence>